<accession>A0A419SLQ3</accession>
<gene>
    <name evidence="4" type="ORF">BEP19_03670</name>
</gene>
<proteinExistence type="inferred from homology"/>
<dbReference type="InterPro" id="IPR013549">
    <property type="entry name" value="DUF1731"/>
</dbReference>
<evidence type="ECO:0000259" key="3">
    <source>
        <dbReference type="Pfam" id="PF08338"/>
    </source>
</evidence>
<dbReference type="InterPro" id="IPR001509">
    <property type="entry name" value="Epimerase_deHydtase"/>
</dbReference>
<dbReference type="PANTHER" id="PTHR11092">
    <property type="entry name" value="SUGAR NUCLEOTIDE EPIMERASE RELATED"/>
    <property type="match status" value="1"/>
</dbReference>
<comment type="similarity">
    <text evidence="1">Belongs to the NAD(P)-dependent epimerase/dehydratase family. SDR39U1 subfamily.</text>
</comment>
<reference evidence="4 5" key="1">
    <citation type="submission" date="2016-08" db="EMBL/GenBank/DDBJ databases">
        <title>Novel Firmicute Genomes.</title>
        <authorList>
            <person name="Poppleton D.I."/>
            <person name="Gribaldo S."/>
        </authorList>
    </citation>
    <scope>NUCLEOTIDE SEQUENCE [LARGE SCALE GENOMIC DNA]</scope>
    <source>
        <strain evidence="4 5">RAOx-1</strain>
    </source>
</reference>
<dbReference type="InterPro" id="IPR036291">
    <property type="entry name" value="NAD(P)-bd_dom_sf"/>
</dbReference>
<sequence length="299" mass="32851">MKIAIFGGTGFIGSAWIEQWVQNGGKVVLFTRQPAKVDFQELSESVAVQAWPLQEELKVDGVINLAGETINQRWTAKAKASILESRVNTTRQIVQQILNGQLQTPTLINGSAIGFYGHSLEKTFTERDPSVMKHNDFLGNVTAAWEAEAEKVLAAGTTRLVKTRFGVVLGRDGGALSRMALPYRLFAGGPIGNGEQWVSWIHLQDAIDLLNFCLREEQLSGPVNFTSPTSCTMNELGSAIAAVTRRPHWLPLPSFACKGLLGEMSDLILKGQKVTPQKALEHGFSFQYKTVEQALRDLL</sequence>
<dbReference type="Pfam" id="PF01370">
    <property type="entry name" value="Epimerase"/>
    <property type="match status" value="1"/>
</dbReference>
<dbReference type="RefSeq" id="WP_120188762.1">
    <property type="nucleotide sequence ID" value="NZ_MCHY01000007.1"/>
</dbReference>
<dbReference type="Gene3D" id="3.40.50.720">
    <property type="entry name" value="NAD(P)-binding Rossmann-like Domain"/>
    <property type="match status" value="1"/>
</dbReference>
<keyword evidence="5" id="KW-1185">Reference proteome</keyword>
<feature type="domain" description="DUF1731" evidence="3">
    <location>
        <begin position="252"/>
        <end position="298"/>
    </location>
</feature>
<evidence type="ECO:0000259" key="2">
    <source>
        <dbReference type="Pfam" id="PF01370"/>
    </source>
</evidence>
<dbReference type="NCBIfam" id="TIGR01777">
    <property type="entry name" value="yfcH"/>
    <property type="match status" value="1"/>
</dbReference>
<name>A0A419SLQ3_9BACL</name>
<dbReference type="InterPro" id="IPR010099">
    <property type="entry name" value="SDR39U1"/>
</dbReference>
<feature type="domain" description="NAD-dependent epimerase/dehydratase" evidence="2">
    <location>
        <begin position="3"/>
        <end position="216"/>
    </location>
</feature>
<dbReference type="AlphaFoldDB" id="A0A419SLQ3"/>
<dbReference type="EMBL" id="MCHY01000007">
    <property type="protein sequence ID" value="RKD24945.1"/>
    <property type="molecule type" value="Genomic_DNA"/>
</dbReference>
<evidence type="ECO:0000313" key="4">
    <source>
        <dbReference type="EMBL" id="RKD24945.1"/>
    </source>
</evidence>
<organism evidence="4 5">
    <name type="scientific">Ammoniphilus oxalaticus</name>
    <dbReference type="NCBI Taxonomy" id="66863"/>
    <lineage>
        <taxon>Bacteria</taxon>
        <taxon>Bacillati</taxon>
        <taxon>Bacillota</taxon>
        <taxon>Bacilli</taxon>
        <taxon>Bacillales</taxon>
        <taxon>Paenibacillaceae</taxon>
        <taxon>Aneurinibacillus group</taxon>
        <taxon>Ammoniphilus</taxon>
    </lineage>
</organism>
<protein>
    <submittedName>
        <fullName evidence="4">TIGR01777 family protein</fullName>
    </submittedName>
</protein>
<dbReference type="Pfam" id="PF08338">
    <property type="entry name" value="DUF1731"/>
    <property type="match status" value="1"/>
</dbReference>
<dbReference type="OrthoDB" id="9801773at2"/>
<comment type="caution">
    <text evidence="4">The sequence shown here is derived from an EMBL/GenBank/DDBJ whole genome shotgun (WGS) entry which is preliminary data.</text>
</comment>
<evidence type="ECO:0000313" key="5">
    <source>
        <dbReference type="Proteomes" id="UP000284219"/>
    </source>
</evidence>
<dbReference type="Proteomes" id="UP000284219">
    <property type="component" value="Unassembled WGS sequence"/>
</dbReference>
<dbReference type="PANTHER" id="PTHR11092:SF0">
    <property type="entry name" value="EPIMERASE FAMILY PROTEIN SDR39U1"/>
    <property type="match status" value="1"/>
</dbReference>
<dbReference type="SUPFAM" id="SSF51735">
    <property type="entry name" value="NAD(P)-binding Rossmann-fold domains"/>
    <property type="match status" value="1"/>
</dbReference>
<evidence type="ECO:0000256" key="1">
    <source>
        <dbReference type="ARBA" id="ARBA00009353"/>
    </source>
</evidence>